<evidence type="ECO:0000256" key="1">
    <source>
        <dbReference type="SAM" id="MobiDB-lite"/>
    </source>
</evidence>
<feature type="region of interest" description="Disordered" evidence="1">
    <location>
        <begin position="42"/>
        <end position="71"/>
    </location>
</feature>
<protein>
    <submittedName>
        <fullName evidence="2">Uncharacterized protein</fullName>
    </submittedName>
</protein>
<organism evidence="2">
    <name type="scientific">Octopus bimaculoides</name>
    <name type="common">California two-spotted octopus</name>
    <dbReference type="NCBI Taxonomy" id="37653"/>
    <lineage>
        <taxon>Eukaryota</taxon>
        <taxon>Metazoa</taxon>
        <taxon>Spiralia</taxon>
        <taxon>Lophotrochozoa</taxon>
        <taxon>Mollusca</taxon>
        <taxon>Cephalopoda</taxon>
        <taxon>Coleoidea</taxon>
        <taxon>Octopodiformes</taxon>
        <taxon>Octopoda</taxon>
        <taxon>Incirrata</taxon>
        <taxon>Octopodidae</taxon>
        <taxon>Octopus</taxon>
    </lineage>
</organism>
<proteinExistence type="predicted"/>
<gene>
    <name evidence="2" type="ORF">OCBIM_22009020mg</name>
</gene>
<dbReference type="AlphaFoldDB" id="A0A0L8FTH2"/>
<evidence type="ECO:0000313" key="2">
    <source>
        <dbReference type="EMBL" id="KOF67690.1"/>
    </source>
</evidence>
<dbReference type="EMBL" id="KQ426844">
    <property type="protein sequence ID" value="KOF67690.1"/>
    <property type="molecule type" value="Genomic_DNA"/>
</dbReference>
<name>A0A0L8FTH2_OCTBM</name>
<accession>A0A0L8FTH2</accession>
<reference evidence="2" key="1">
    <citation type="submission" date="2015-07" db="EMBL/GenBank/DDBJ databases">
        <title>MeaNS - Measles Nucleotide Surveillance Program.</title>
        <authorList>
            <person name="Tran T."/>
            <person name="Druce J."/>
        </authorList>
    </citation>
    <scope>NUCLEOTIDE SEQUENCE</scope>
    <source>
        <strain evidence="2">UCB-OBI-ISO-001</strain>
        <tissue evidence="2">Gonad</tissue>
    </source>
</reference>
<feature type="compositionally biased region" description="Low complexity" evidence="1">
    <location>
        <begin position="46"/>
        <end position="63"/>
    </location>
</feature>
<sequence length="71" mass="7874">MKSKRVTIRCMSGGACDIITASVIISNINDISLLNISTKQKRKKYNNNNDNNNNNNSSDSSNNLHPSLCFK</sequence>